<reference evidence="1" key="1">
    <citation type="submission" date="2020-12" db="EMBL/GenBank/DDBJ databases">
        <title>Bacterial novel species Mucilaginibacter sp. SD-g isolated from soil.</title>
        <authorList>
            <person name="Jung H.-Y."/>
        </authorList>
    </citation>
    <scope>NUCLEOTIDE SEQUENCE</scope>
    <source>
        <strain evidence="1">SD-g</strain>
    </source>
</reference>
<accession>A0A934PR20</accession>
<comment type="caution">
    <text evidence="1">The sequence shown here is derived from an EMBL/GenBank/DDBJ whole genome shotgun (WGS) entry which is preliminary data.</text>
</comment>
<evidence type="ECO:0008006" key="3">
    <source>
        <dbReference type="Google" id="ProtNLM"/>
    </source>
</evidence>
<dbReference type="Proteomes" id="UP000613193">
    <property type="component" value="Unassembled WGS sequence"/>
</dbReference>
<dbReference type="Gene3D" id="3.30.460.40">
    <property type="match status" value="1"/>
</dbReference>
<evidence type="ECO:0000313" key="2">
    <source>
        <dbReference type="Proteomes" id="UP000613193"/>
    </source>
</evidence>
<dbReference type="AlphaFoldDB" id="A0A934PR20"/>
<dbReference type="InterPro" id="IPR043519">
    <property type="entry name" value="NT_sf"/>
</dbReference>
<dbReference type="EMBL" id="JAEHFW010000001">
    <property type="protein sequence ID" value="MBK0377877.1"/>
    <property type="molecule type" value="Genomic_DNA"/>
</dbReference>
<gene>
    <name evidence="1" type="ORF">I5M19_01055</name>
</gene>
<dbReference type="RefSeq" id="WP_200063161.1">
    <property type="nucleotide sequence ID" value="NZ_JAEHFW010000001.1"/>
</dbReference>
<evidence type="ECO:0000313" key="1">
    <source>
        <dbReference type="EMBL" id="MBK0377877.1"/>
    </source>
</evidence>
<organism evidence="1 2">
    <name type="scientific">Mucilaginibacter segetis</name>
    <dbReference type="NCBI Taxonomy" id="2793071"/>
    <lineage>
        <taxon>Bacteria</taxon>
        <taxon>Pseudomonadati</taxon>
        <taxon>Bacteroidota</taxon>
        <taxon>Sphingobacteriia</taxon>
        <taxon>Sphingobacteriales</taxon>
        <taxon>Sphingobacteriaceae</taxon>
        <taxon>Mucilaginibacter</taxon>
    </lineage>
</organism>
<sequence length="159" mass="18286">MIIQPKQKIINTLNEAAPVLETISADFFVIGAAGIVLSGFDIGDTSDIDILTTRDNSDKLQLAWHDKQEINPILKEVNLFRSNFARFKFPLMDVEVMGDLEIKKDNEWIPLIINDYHRIHLDKISLNVPTINEQIRILHLFDRPKDNKRINTLNKLIKG</sequence>
<proteinExistence type="predicted"/>
<dbReference type="SUPFAM" id="SSF81301">
    <property type="entry name" value="Nucleotidyltransferase"/>
    <property type="match status" value="1"/>
</dbReference>
<keyword evidence="2" id="KW-1185">Reference proteome</keyword>
<name>A0A934PR20_9SPHI</name>
<protein>
    <recommendedName>
        <fullName evidence="3">Nucleotidyltransferase</fullName>
    </recommendedName>
</protein>